<dbReference type="AlphaFoldDB" id="A0A9J6F4D9"/>
<accession>A0A9J6F4D9</accession>
<feature type="compositionally biased region" description="Low complexity" evidence="1">
    <location>
        <begin position="261"/>
        <end position="270"/>
    </location>
</feature>
<evidence type="ECO:0000313" key="2">
    <source>
        <dbReference type="EMBL" id="KAH8040960.1"/>
    </source>
</evidence>
<reference evidence="2" key="2">
    <citation type="submission" date="2021-09" db="EMBL/GenBank/DDBJ databases">
        <authorList>
            <person name="Jia N."/>
            <person name="Wang J."/>
            <person name="Shi W."/>
            <person name="Du L."/>
            <person name="Sun Y."/>
            <person name="Zhan W."/>
            <person name="Jiang J."/>
            <person name="Wang Q."/>
            <person name="Zhang B."/>
            <person name="Ji P."/>
            <person name="Sakyi L.B."/>
            <person name="Cui X."/>
            <person name="Yuan T."/>
            <person name="Jiang B."/>
            <person name="Yang W."/>
            <person name="Lam T.T.-Y."/>
            <person name="Chang Q."/>
            <person name="Ding S."/>
            <person name="Wang X."/>
            <person name="Zhu J."/>
            <person name="Ruan X."/>
            <person name="Zhao L."/>
            <person name="Wei J."/>
            <person name="Que T."/>
            <person name="Du C."/>
            <person name="Cheng J."/>
            <person name="Dai P."/>
            <person name="Han X."/>
            <person name="Huang E."/>
            <person name="Gao Y."/>
            <person name="Liu J."/>
            <person name="Shao H."/>
            <person name="Ye R."/>
            <person name="Li L."/>
            <person name="Wei W."/>
            <person name="Wang X."/>
            <person name="Wang C."/>
            <person name="Huo Q."/>
            <person name="Li W."/>
            <person name="Guo W."/>
            <person name="Chen H."/>
            <person name="Chen S."/>
            <person name="Zhou L."/>
            <person name="Zhou L."/>
            <person name="Ni X."/>
            <person name="Tian J."/>
            <person name="Zhou Y."/>
            <person name="Sheng Y."/>
            <person name="Liu T."/>
            <person name="Pan Y."/>
            <person name="Xia L."/>
            <person name="Li J."/>
            <person name="Zhao F."/>
            <person name="Cao W."/>
        </authorList>
    </citation>
    <scope>NUCLEOTIDE SEQUENCE</scope>
    <source>
        <strain evidence="2">Rmic-2018</strain>
        <tissue evidence="2">Larvae</tissue>
    </source>
</reference>
<feature type="region of interest" description="Disordered" evidence="1">
    <location>
        <begin position="261"/>
        <end position="280"/>
    </location>
</feature>
<dbReference type="Proteomes" id="UP000821866">
    <property type="component" value="Chromosome 1"/>
</dbReference>
<sequence>MPRAIGPEEEERSRVAHVFLCASLFDRTNRRCVEAPSPETTGAVLDVAPERALRALVDESLHGGLRLPVNAEGTRKRHSDSGLEATASTPLQSALPTGKTSATGSIAKPREIEAPKSRRRHSFYGGTKHRARDDTASQRQRDDRAEHGKCEVVVDPPAEACSSHKIAVTDECLARERTAAEEGGGPLLSEQSTSQSKQPVEVRDCSCIHRLYLVNGFEEGNRESPVDARRLADEWLQPDMIKTRTRRGSLVTLSVPRASLSRRGSSVKSSTQDSGTQREPSFKSFIQGLRTLSTERHEDQKKRLRSSKSWISDSQYVQWKAARYRLPRQRAAFGFPATLLTVPVAATFSLRIFISSWAAEGAVRAPSDEPDTVSASYTSHFTHLVTGPAGRSSDSAEQLRRTIARLRVTDEHHYSDDLCAVSATRQNHRQGNLTPNDVTAQNFDHNNQVDFTHQNMLRVLEPSRNVLKINNHDGAMQCCLPQTLRADHRSRAEASSGQASLVQPTPPTGDIIGKSSLFPTWI</sequence>
<reference evidence="2" key="1">
    <citation type="journal article" date="2020" name="Cell">
        <title>Large-Scale Comparative Analyses of Tick Genomes Elucidate Their Genetic Diversity and Vector Capacities.</title>
        <authorList>
            <consortium name="Tick Genome and Microbiome Consortium (TIGMIC)"/>
            <person name="Jia N."/>
            <person name="Wang J."/>
            <person name="Shi W."/>
            <person name="Du L."/>
            <person name="Sun Y."/>
            <person name="Zhan W."/>
            <person name="Jiang J.F."/>
            <person name="Wang Q."/>
            <person name="Zhang B."/>
            <person name="Ji P."/>
            <person name="Bell-Sakyi L."/>
            <person name="Cui X.M."/>
            <person name="Yuan T.T."/>
            <person name="Jiang B.G."/>
            <person name="Yang W.F."/>
            <person name="Lam T.T."/>
            <person name="Chang Q.C."/>
            <person name="Ding S.J."/>
            <person name="Wang X.J."/>
            <person name="Zhu J.G."/>
            <person name="Ruan X.D."/>
            <person name="Zhao L."/>
            <person name="Wei J.T."/>
            <person name="Ye R.Z."/>
            <person name="Que T.C."/>
            <person name="Du C.H."/>
            <person name="Zhou Y.H."/>
            <person name="Cheng J.X."/>
            <person name="Dai P.F."/>
            <person name="Guo W.B."/>
            <person name="Han X.H."/>
            <person name="Huang E.J."/>
            <person name="Li L.F."/>
            <person name="Wei W."/>
            <person name="Gao Y.C."/>
            <person name="Liu J.Z."/>
            <person name="Shao H.Z."/>
            <person name="Wang X."/>
            <person name="Wang C.C."/>
            <person name="Yang T.C."/>
            <person name="Huo Q.B."/>
            <person name="Li W."/>
            <person name="Chen H.Y."/>
            <person name="Chen S.E."/>
            <person name="Zhou L.G."/>
            <person name="Ni X.B."/>
            <person name="Tian J.H."/>
            <person name="Sheng Y."/>
            <person name="Liu T."/>
            <person name="Pan Y.S."/>
            <person name="Xia L.Y."/>
            <person name="Li J."/>
            <person name="Zhao F."/>
            <person name="Cao W.C."/>
        </authorList>
    </citation>
    <scope>NUCLEOTIDE SEQUENCE</scope>
    <source>
        <strain evidence="2">Rmic-2018</strain>
    </source>
</reference>
<dbReference type="VEuPathDB" id="VectorBase:LOC119179311"/>
<feature type="region of interest" description="Disordered" evidence="1">
    <location>
        <begin position="487"/>
        <end position="508"/>
    </location>
</feature>
<keyword evidence="3" id="KW-1185">Reference proteome</keyword>
<feature type="compositionally biased region" description="Polar residues" evidence="1">
    <location>
        <begin position="493"/>
        <end position="503"/>
    </location>
</feature>
<protein>
    <submittedName>
        <fullName evidence="2">Uncharacterized protein</fullName>
    </submittedName>
</protein>
<feature type="compositionally biased region" description="Polar residues" evidence="1">
    <location>
        <begin position="86"/>
        <end position="104"/>
    </location>
</feature>
<feature type="compositionally biased region" description="Basic residues" evidence="1">
    <location>
        <begin position="117"/>
        <end position="130"/>
    </location>
</feature>
<proteinExistence type="predicted"/>
<feature type="region of interest" description="Disordered" evidence="1">
    <location>
        <begin position="68"/>
        <end position="147"/>
    </location>
</feature>
<comment type="caution">
    <text evidence="2">The sequence shown here is derived from an EMBL/GenBank/DDBJ whole genome shotgun (WGS) entry which is preliminary data.</text>
</comment>
<name>A0A9J6F4D9_RHIMP</name>
<gene>
    <name evidence="2" type="ORF">HPB51_013242</name>
</gene>
<organism evidence="2 3">
    <name type="scientific">Rhipicephalus microplus</name>
    <name type="common">Cattle tick</name>
    <name type="synonym">Boophilus microplus</name>
    <dbReference type="NCBI Taxonomy" id="6941"/>
    <lineage>
        <taxon>Eukaryota</taxon>
        <taxon>Metazoa</taxon>
        <taxon>Ecdysozoa</taxon>
        <taxon>Arthropoda</taxon>
        <taxon>Chelicerata</taxon>
        <taxon>Arachnida</taxon>
        <taxon>Acari</taxon>
        <taxon>Parasitiformes</taxon>
        <taxon>Ixodida</taxon>
        <taxon>Ixodoidea</taxon>
        <taxon>Ixodidae</taxon>
        <taxon>Rhipicephalinae</taxon>
        <taxon>Rhipicephalus</taxon>
        <taxon>Boophilus</taxon>
    </lineage>
</organism>
<feature type="compositionally biased region" description="Basic and acidic residues" evidence="1">
    <location>
        <begin position="131"/>
        <end position="147"/>
    </location>
</feature>
<evidence type="ECO:0000313" key="3">
    <source>
        <dbReference type="Proteomes" id="UP000821866"/>
    </source>
</evidence>
<evidence type="ECO:0000256" key="1">
    <source>
        <dbReference type="SAM" id="MobiDB-lite"/>
    </source>
</evidence>
<dbReference type="EMBL" id="JABSTU010000001">
    <property type="protein sequence ID" value="KAH8040960.1"/>
    <property type="molecule type" value="Genomic_DNA"/>
</dbReference>